<feature type="transmembrane region" description="Helical" evidence="8">
    <location>
        <begin position="373"/>
        <end position="395"/>
    </location>
</feature>
<dbReference type="GO" id="GO:0005886">
    <property type="term" value="C:plasma membrane"/>
    <property type="evidence" value="ECO:0007669"/>
    <property type="project" value="UniProtKB-SubCell"/>
</dbReference>
<dbReference type="InterPro" id="IPR004776">
    <property type="entry name" value="Mem_transp_PIN-like"/>
</dbReference>
<reference evidence="9 10" key="1">
    <citation type="submission" date="2016-01" db="EMBL/GenBank/DDBJ databases">
        <authorList>
            <person name="Oliw E.H."/>
        </authorList>
    </citation>
    <scope>NUCLEOTIDE SEQUENCE [LARGE SCALE GENOMIC DNA]</scope>
    <source>
        <strain evidence="9 10">Zutra 3-1</strain>
    </source>
</reference>
<evidence type="ECO:0000313" key="10">
    <source>
        <dbReference type="Proteomes" id="UP000191987"/>
    </source>
</evidence>
<evidence type="ECO:0000256" key="5">
    <source>
        <dbReference type="ARBA" id="ARBA00022692"/>
    </source>
</evidence>
<evidence type="ECO:0000256" key="7">
    <source>
        <dbReference type="ARBA" id="ARBA00023136"/>
    </source>
</evidence>
<dbReference type="Proteomes" id="UP000191987">
    <property type="component" value="Unassembled WGS sequence"/>
</dbReference>
<comment type="subcellular location">
    <subcellularLocation>
        <location evidence="1">Cell membrane</location>
        <topology evidence="1">Multi-pass membrane protein</topology>
    </subcellularLocation>
</comment>
<keyword evidence="5 8" id="KW-0812">Transmembrane</keyword>
<keyword evidence="6 8" id="KW-1133">Transmembrane helix</keyword>
<protein>
    <submittedName>
        <fullName evidence="9">Auxin Efflux Carrier</fullName>
    </submittedName>
</protein>
<comment type="similarity">
    <text evidence="2">Belongs to the auxin efflux carrier (TC 2.A.69) family.</text>
</comment>
<sequence>MYWRHITDIKGGGDPAFSFWVTFGLADFAGQGEFFTRSGSLAFSFLDAPFGENKEWERFRDSIPAEKALKRSISRKSRESFPSMSAVAANVAPIFILILIGWLTVKAGLFRADAGDILSDFVFKIAVPTLIFRTLAEANFHGASPFRLWITYFAGVAVTWTVGHIVTRHVFKQDVRIAVIAGISSAFANNIFIGLPLVGRSVGDEGLVALSILLAIHLPVMMIAGTILMENATHKAVGGEKRSMAAVFKQVGRNLITNPLVIGLVIGLSTNVSGVALTPILKTVVDQIASMAGPAALISLGMALTKYTIRGNMGIAVTMTVFKLLLLPACVWAMGHALGLSREWTAALVLTSSVPTGVNAWLIANRFGIGHSVAASTISISTATGVLSVSLWAWLLS</sequence>
<dbReference type="PANTHER" id="PTHR36838">
    <property type="entry name" value="AUXIN EFFLUX CARRIER FAMILY PROTEIN"/>
    <property type="match status" value="1"/>
</dbReference>
<dbReference type="InterPro" id="IPR038770">
    <property type="entry name" value="Na+/solute_symporter_sf"/>
</dbReference>
<dbReference type="GO" id="GO:0055085">
    <property type="term" value="P:transmembrane transport"/>
    <property type="evidence" value="ECO:0007669"/>
    <property type="project" value="InterPro"/>
</dbReference>
<dbReference type="EMBL" id="FBWG01000019">
    <property type="protein sequence ID" value="CUX35767.1"/>
    <property type="molecule type" value="Genomic_DNA"/>
</dbReference>
<organism evidence="9 10">
    <name type="scientific">Agrobacterium deltaense Zutra 3/1</name>
    <dbReference type="NCBI Taxonomy" id="1183427"/>
    <lineage>
        <taxon>Bacteria</taxon>
        <taxon>Pseudomonadati</taxon>
        <taxon>Pseudomonadota</taxon>
        <taxon>Alphaproteobacteria</taxon>
        <taxon>Hyphomicrobiales</taxon>
        <taxon>Rhizobiaceae</taxon>
        <taxon>Rhizobium/Agrobacterium group</taxon>
        <taxon>Agrobacterium</taxon>
    </lineage>
</organism>
<dbReference type="Pfam" id="PF03547">
    <property type="entry name" value="Mem_trans"/>
    <property type="match status" value="1"/>
</dbReference>
<evidence type="ECO:0000256" key="4">
    <source>
        <dbReference type="ARBA" id="ARBA00022475"/>
    </source>
</evidence>
<keyword evidence="3" id="KW-0813">Transport</keyword>
<proteinExistence type="inferred from homology"/>
<feature type="transmembrane region" description="Helical" evidence="8">
    <location>
        <begin position="81"/>
        <end position="103"/>
    </location>
</feature>
<dbReference type="AlphaFoldDB" id="A0A1S7QEX9"/>
<keyword evidence="7 8" id="KW-0472">Membrane</keyword>
<dbReference type="PANTHER" id="PTHR36838:SF3">
    <property type="entry name" value="TRANSPORTER AUXIN EFFLUX CARRIER EC FAMILY"/>
    <property type="match status" value="1"/>
</dbReference>
<feature type="transmembrane region" description="Helical" evidence="8">
    <location>
        <begin position="146"/>
        <end position="165"/>
    </location>
</feature>
<evidence type="ECO:0000256" key="8">
    <source>
        <dbReference type="SAM" id="Phobius"/>
    </source>
</evidence>
<evidence type="ECO:0000256" key="1">
    <source>
        <dbReference type="ARBA" id="ARBA00004651"/>
    </source>
</evidence>
<name>A0A1S7QEX9_9HYPH</name>
<feature type="transmembrane region" description="Helical" evidence="8">
    <location>
        <begin position="207"/>
        <end position="230"/>
    </location>
</feature>
<dbReference type="Gene3D" id="1.20.1530.20">
    <property type="match status" value="1"/>
</dbReference>
<feature type="transmembrane region" description="Helical" evidence="8">
    <location>
        <begin position="344"/>
        <end position="364"/>
    </location>
</feature>
<feature type="transmembrane region" description="Helical" evidence="8">
    <location>
        <begin position="321"/>
        <end position="338"/>
    </location>
</feature>
<evidence type="ECO:0000256" key="6">
    <source>
        <dbReference type="ARBA" id="ARBA00022989"/>
    </source>
</evidence>
<feature type="transmembrane region" description="Helical" evidence="8">
    <location>
        <begin position="177"/>
        <end position="195"/>
    </location>
</feature>
<keyword evidence="4" id="KW-1003">Cell membrane</keyword>
<evidence type="ECO:0000256" key="3">
    <source>
        <dbReference type="ARBA" id="ARBA00022448"/>
    </source>
</evidence>
<evidence type="ECO:0000313" key="9">
    <source>
        <dbReference type="EMBL" id="CUX35767.1"/>
    </source>
</evidence>
<gene>
    <name evidence="9" type="ORF">AGR7C_Cc260565</name>
</gene>
<accession>A0A1S7QEX9</accession>
<evidence type="ECO:0000256" key="2">
    <source>
        <dbReference type="ARBA" id="ARBA00010145"/>
    </source>
</evidence>